<feature type="compositionally biased region" description="Basic residues" evidence="1">
    <location>
        <begin position="67"/>
        <end position="80"/>
    </location>
</feature>
<proteinExistence type="predicted"/>
<name>A0A5E4CFP1_MARMO</name>
<sequence>METGARRESLLSLSSLLSVHRKDPSEGDEEQAAVSQGSPPVPETKTETEEKRKCSLTPQEGSSHLHMAPRGHRHQRQAKGRGRDRCDRQLGDSANATVIFIKIKKTREDIANQLSKNGILPS</sequence>
<reference evidence="2" key="1">
    <citation type="submission" date="2019-04" db="EMBL/GenBank/DDBJ databases">
        <authorList>
            <person name="Alioto T."/>
            <person name="Alioto T."/>
        </authorList>
    </citation>
    <scope>NUCLEOTIDE SEQUENCE [LARGE SCALE GENOMIC DNA]</scope>
</reference>
<keyword evidence="3" id="KW-1185">Reference proteome</keyword>
<evidence type="ECO:0000256" key="1">
    <source>
        <dbReference type="SAM" id="MobiDB-lite"/>
    </source>
</evidence>
<evidence type="ECO:0000313" key="2">
    <source>
        <dbReference type="EMBL" id="VTJ80566.1"/>
    </source>
</evidence>
<feature type="compositionally biased region" description="Basic and acidic residues" evidence="1">
    <location>
        <begin position="44"/>
        <end position="53"/>
    </location>
</feature>
<comment type="caution">
    <text evidence="2">The sequence shown here is derived from an EMBL/GenBank/DDBJ whole genome shotgun (WGS) entry which is preliminary data.</text>
</comment>
<gene>
    <name evidence="2" type="ORF">MONAX_5E041133</name>
</gene>
<organism evidence="2 3">
    <name type="scientific">Marmota monax</name>
    <name type="common">Woodchuck</name>
    <dbReference type="NCBI Taxonomy" id="9995"/>
    <lineage>
        <taxon>Eukaryota</taxon>
        <taxon>Metazoa</taxon>
        <taxon>Chordata</taxon>
        <taxon>Craniata</taxon>
        <taxon>Vertebrata</taxon>
        <taxon>Euteleostomi</taxon>
        <taxon>Mammalia</taxon>
        <taxon>Eutheria</taxon>
        <taxon>Euarchontoglires</taxon>
        <taxon>Glires</taxon>
        <taxon>Rodentia</taxon>
        <taxon>Sciuromorpha</taxon>
        <taxon>Sciuridae</taxon>
        <taxon>Xerinae</taxon>
        <taxon>Marmotini</taxon>
        <taxon>Marmota</taxon>
    </lineage>
</organism>
<feature type="region of interest" description="Disordered" evidence="1">
    <location>
        <begin position="18"/>
        <end position="89"/>
    </location>
</feature>
<evidence type="ECO:0000313" key="3">
    <source>
        <dbReference type="Proteomes" id="UP000335636"/>
    </source>
</evidence>
<dbReference type="EMBL" id="CABDUW010001316">
    <property type="protein sequence ID" value="VTJ80566.1"/>
    <property type="molecule type" value="Genomic_DNA"/>
</dbReference>
<accession>A0A5E4CFP1</accession>
<dbReference type="AlphaFoldDB" id="A0A5E4CFP1"/>
<dbReference type="Proteomes" id="UP000335636">
    <property type="component" value="Unassembled WGS sequence"/>
</dbReference>
<protein>
    <submittedName>
        <fullName evidence="2">Uncharacterized protein</fullName>
    </submittedName>
</protein>